<evidence type="ECO:0000256" key="2">
    <source>
        <dbReference type="ARBA" id="ARBA00022692"/>
    </source>
</evidence>
<dbReference type="InterPro" id="IPR035906">
    <property type="entry name" value="MetI-like_sf"/>
</dbReference>
<evidence type="ECO:0000256" key="3">
    <source>
        <dbReference type="ARBA" id="ARBA00022989"/>
    </source>
</evidence>
<reference evidence="6 7" key="1">
    <citation type="submission" date="2018-06" db="EMBL/GenBank/DDBJ databases">
        <authorList>
            <consortium name="Pathogen Informatics"/>
            <person name="Doyle S."/>
        </authorList>
    </citation>
    <scope>NUCLEOTIDE SEQUENCE [LARGE SCALE GENOMIC DNA]</scope>
    <source>
        <strain evidence="6 7">NCTC10313</strain>
    </source>
</reference>
<dbReference type="EMBL" id="UGLW01000003">
    <property type="protein sequence ID" value="STV29654.1"/>
    <property type="molecule type" value="Genomic_DNA"/>
</dbReference>
<protein>
    <submittedName>
        <fullName evidence="6">ABC transporter permease</fullName>
    </submittedName>
</protein>
<accession>A0A378B7C6</accession>
<feature type="transmembrane region" description="Helical" evidence="5">
    <location>
        <begin position="25"/>
        <end position="51"/>
    </location>
</feature>
<evidence type="ECO:0000256" key="4">
    <source>
        <dbReference type="ARBA" id="ARBA00023136"/>
    </source>
</evidence>
<evidence type="ECO:0000313" key="6">
    <source>
        <dbReference type="EMBL" id="STV29654.1"/>
    </source>
</evidence>
<evidence type="ECO:0000256" key="1">
    <source>
        <dbReference type="ARBA" id="ARBA00004141"/>
    </source>
</evidence>
<keyword evidence="4 5" id="KW-0472">Membrane</keyword>
<keyword evidence="3 5" id="KW-1133">Transmembrane helix</keyword>
<evidence type="ECO:0000313" key="7">
    <source>
        <dbReference type="Proteomes" id="UP000254487"/>
    </source>
</evidence>
<comment type="subcellular location">
    <subcellularLocation>
        <location evidence="1">Membrane</location>
        <topology evidence="1">Multi-pass membrane protein</topology>
    </subcellularLocation>
</comment>
<dbReference type="GO" id="GO:0016020">
    <property type="term" value="C:membrane"/>
    <property type="evidence" value="ECO:0007669"/>
    <property type="project" value="UniProtKB-SubCell"/>
</dbReference>
<dbReference type="SUPFAM" id="SSF161098">
    <property type="entry name" value="MetI-like"/>
    <property type="match status" value="1"/>
</dbReference>
<name>A0A378B7C6_KLEPO</name>
<sequence length="98" mass="11115">MKALALVSTPAWWVKGRRKVRASPVLQTLLLLFMLLAMFGPLLNLLIWTVAESWYFPHSLPSRWGLKYWYQVFNPYSDVSSSLLTSVLIALLSVGSVC</sequence>
<dbReference type="Gene3D" id="1.10.3720.10">
    <property type="entry name" value="MetI-like"/>
    <property type="match status" value="1"/>
</dbReference>
<organism evidence="6 7">
    <name type="scientific">Klebsiella pneumoniae subsp. ozaenae</name>
    <dbReference type="NCBI Taxonomy" id="574"/>
    <lineage>
        <taxon>Bacteria</taxon>
        <taxon>Pseudomonadati</taxon>
        <taxon>Pseudomonadota</taxon>
        <taxon>Gammaproteobacteria</taxon>
        <taxon>Enterobacterales</taxon>
        <taxon>Enterobacteriaceae</taxon>
        <taxon>Klebsiella/Raoultella group</taxon>
        <taxon>Klebsiella</taxon>
        <taxon>Klebsiella pneumoniae complex</taxon>
    </lineage>
</organism>
<dbReference type="AlphaFoldDB" id="A0A378B7C6"/>
<feature type="transmembrane region" description="Helical" evidence="5">
    <location>
        <begin position="79"/>
        <end position="97"/>
    </location>
</feature>
<evidence type="ECO:0000256" key="5">
    <source>
        <dbReference type="SAM" id="Phobius"/>
    </source>
</evidence>
<gene>
    <name evidence="6" type="ORF">NCTC10313_06700</name>
</gene>
<keyword evidence="2 5" id="KW-0812">Transmembrane</keyword>
<dbReference type="Proteomes" id="UP000254487">
    <property type="component" value="Unassembled WGS sequence"/>
</dbReference>
<proteinExistence type="predicted"/>